<dbReference type="InterPro" id="IPR013087">
    <property type="entry name" value="Znf_C2H2_type"/>
</dbReference>
<dbReference type="AlphaFoldDB" id="A0A0D7B6K7"/>
<reference evidence="4 5" key="1">
    <citation type="journal article" date="2015" name="Fungal Genet. Biol.">
        <title>Evolution of novel wood decay mechanisms in Agaricales revealed by the genome sequences of Fistulina hepatica and Cylindrobasidium torrendii.</title>
        <authorList>
            <person name="Floudas D."/>
            <person name="Held B.W."/>
            <person name="Riley R."/>
            <person name="Nagy L.G."/>
            <person name="Koehler G."/>
            <person name="Ransdell A.S."/>
            <person name="Younus H."/>
            <person name="Chow J."/>
            <person name="Chiniquy J."/>
            <person name="Lipzen A."/>
            <person name="Tritt A."/>
            <person name="Sun H."/>
            <person name="Haridas S."/>
            <person name="LaButti K."/>
            <person name="Ohm R.A."/>
            <person name="Kues U."/>
            <person name="Blanchette R.A."/>
            <person name="Grigoriev I.V."/>
            <person name="Minto R.E."/>
            <person name="Hibbett D.S."/>
        </authorList>
    </citation>
    <scope>NUCLEOTIDE SEQUENCE [LARGE SCALE GENOMIC DNA]</scope>
    <source>
        <strain evidence="4 5">FP15055 ss-10</strain>
    </source>
</reference>
<accession>A0A0D7B6K7</accession>
<name>A0A0D7B6K7_9AGAR</name>
<evidence type="ECO:0000313" key="4">
    <source>
        <dbReference type="EMBL" id="KIY66147.1"/>
    </source>
</evidence>
<dbReference type="Proteomes" id="UP000054007">
    <property type="component" value="Unassembled WGS sequence"/>
</dbReference>
<sequence>MYPFYNLPQESSARGRGLSTTPPMSTPSLPSSSYPSCAQRRWIPSYYSPATGSASLSSSACSSPDQNRTEAYKDDHHLCPAPAPRFGNPQVAPSWADQGAQGADYFGILPQNRYISGYSSDLSSLYRADTVRHGAQPHASISPAYQVLPQPLGATQGPSRTYPHAYSTSTSTPEGEFPFQEYSGISSGAYDGYVPAPVTTVSEPSPSPPKFPYSSLDGALSDDSRPMKKYQCPHAPGSCSSTGFSTKGSYNRHLKDKHLGRLNVCENRRCGRTFADSTSLWRHKKTCI</sequence>
<keyword evidence="1" id="KW-0479">Metal-binding</keyword>
<proteinExistence type="predicted"/>
<dbReference type="PROSITE" id="PS50157">
    <property type="entry name" value="ZINC_FINGER_C2H2_2"/>
    <property type="match status" value="1"/>
</dbReference>
<feature type="compositionally biased region" description="Low complexity" evidence="2">
    <location>
        <begin position="50"/>
        <end position="63"/>
    </location>
</feature>
<evidence type="ECO:0000313" key="5">
    <source>
        <dbReference type="Proteomes" id="UP000054007"/>
    </source>
</evidence>
<evidence type="ECO:0000256" key="2">
    <source>
        <dbReference type="SAM" id="MobiDB-lite"/>
    </source>
</evidence>
<keyword evidence="1" id="KW-0863">Zinc-finger</keyword>
<organism evidence="4 5">
    <name type="scientific">Cylindrobasidium torrendii FP15055 ss-10</name>
    <dbReference type="NCBI Taxonomy" id="1314674"/>
    <lineage>
        <taxon>Eukaryota</taxon>
        <taxon>Fungi</taxon>
        <taxon>Dikarya</taxon>
        <taxon>Basidiomycota</taxon>
        <taxon>Agaricomycotina</taxon>
        <taxon>Agaricomycetes</taxon>
        <taxon>Agaricomycetidae</taxon>
        <taxon>Agaricales</taxon>
        <taxon>Marasmiineae</taxon>
        <taxon>Physalacriaceae</taxon>
        <taxon>Cylindrobasidium</taxon>
    </lineage>
</organism>
<feature type="compositionally biased region" description="Basic and acidic residues" evidence="2">
    <location>
        <begin position="67"/>
        <end position="78"/>
    </location>
</feature>
<evidence type="ECO:0000256" key="1">
    <source>
        <dbReference type="PROSITE-ProRule" id="PRU00042"/>
    </source>
</evidence>
<feature type="compositionally biased region" description="Low complexity" evidence="2">
    <location>
        <begin position="19"/>
        <end position="36"/>
    </location>
</feature>
<keyword evidence="5" id="KW-1185">Reference proteome</keyword>
<dbReference type="Gene3D" id="3.30.160.60">
    <property type="entry name" value="Classic Zinc Finger"/>
    <property type="match status" value="1"/>
</dbReference>
<dbReference type="GO" id="GO:0008270">
    <property type="term" value="F:zinc ion binding"/>
    <property type="evidence" value="ECO:0007669"/>
    <property type="project" value="UniProtKB-KW"/>
</dbReference>
<feature type="region of interest" description="Disordered" evidence="2">
    <location>
        <begin position="50"/>
        <end position="84"/>
    </location>
</feature>
<evidence type="ECO:0000259" key="3">
    <source>
        <dbReference type="PROSITE" id="PS50157"/>
    </source>
</evidence>
<dbReference type="EMBL" id="KN880564">
    <property type="protein sequence ID" value="KIY66147.1"/>
    <property type="molecule type" value="Genomic_DNA"/>
</dbReference>
<gene>
    <name evidence="4" type="ORF">CYLTODRAFT_455651</name>
</gene>
<feature type="region of interest" description="Disordered" evidence="2">
    <location>
        <begin position="1"/>
        <end position="36"/>
    </location>
</feature>
<keyword evidence="1" id="KW-0862">Zinc</keyword>
<protein>
    <recommendedName>
        <fullName evidence="3">C2H2-type domain-containing protein</fullName>
    </recommendedName>
</protein>
<feature type="domain" description="C2H2-type" evidence="3">
    <location>
        <begin position="263"/>
        <end position="288"/>
    </location>
</feature>